<protein>
    <submittedName>
        <fullName evidence="1">Uncharacterized protein</fullName>
    </submittedName>
</protein>
<dbReference type="AlphaFoldDB" id="A0A382W0Z4"/>
<dbReference type="EMBL" id="UINC01155763">
    <property type="protein sequence ID" value="SVD51808.1"/>
    <property type="molecule type" value="Genomic_DNA"/>
</dbReference>
<sequence length="43" mass="4534">MRALQMLLTGVLIGSFAVFGWVYAQGNNGSGTLTGSDLAEIHH</sequence>
<name>A0A382W0Z4_9ZZZZ</name>
<organism evidence="1">
    <name type="scientific">marine metagenome</name>
    <dbReference type="NCBI Taxonomy" id="408172"/>
    <lineage>
        <taxon>unclassified sequences</taxon>
        <taxon>metagenomes</taxon>
        <taxon>ecological metagenomes</taxon>
    </lineage>
</organism>
<gene>
    <name evidence="1" type="ORF">METZ01_LOCUS404662</name>
</gene>
<reference evidence="1" key="1">
    <citation type="submission" date="2018-05" db="EMBL/GenBank/DDBJ databases">
        <authorList>
            <person name="Lanie J.A."/>
            <person name="Ng W.-L."/>
            <person name="Kazmierczak K.M."/>
            <person name="Andrzejewski T.M."/>
            <person name="Davidsen T.M."/>
            <person name="Wayne K.J."/>
            <person name="Tettelin H."/>
            <person name="Glass J.I."/>
            <person name="Rusch D."/>
            <person name="Podicherti R."/>
            <person name="Tsui H.-C.T."/>
            <person name="Winkler M.E."/>
        </authorList>
    </citation>
    <scope>NUCLEOTIDE SEQUENCE</scope>
</reference>
<feature type="non-terminal residue" evidence="1">
    <location>
        <position position="43"/>
    </location>
</feature>
<accession>A0A382W0Z4</accession>
<proteinExistence type="predicted"/>
<evidence type="ECO:0000313" key="1">
    <source>
        <dbReference type="EMBL" id="SVD51808.1"/>
    </source>
</evidence>